<gene>
    <name evidence="1" type="ORF">COB67_00470</name>
</gene>
<proteinExistence type="predicted"/>
<dbReference type="EMBL" id="NVSR01000001">
    <property type="protein sequence ID" value="PCI30962.1"/>
    <property type="molecule type" value="Genomic_DNA"/>
</dbReference>
<dbReference type="AlphaFoldDB" id="A0A2A4TBQ1"/>
<organism evidence="1 2">
    <name type="scientific">SAR324 cluster bacterium</name>
    <dbReference type="NCBI Taxonomy" id="2024889"/>
    <lineage>
        <taxon>Bacteria</taxon>
        <taxon>Deltaproteobacteria</taxon>
        <taxon>SAR324 cluster</taxon>
    </lineage>
</organism>
<sequence>MTKAQQLIEDILQIAHQDNDVSIFEIQDALRVVIEDVDVMVEECKVKENKNISTMRQRQPIVDISKINKNNLKLNG</sequence>
<name>A0A2A4TBQ1_9DELT</name>
<comment type="caution">
    <text evidence="1">The sequence shown here is derived from an EMBL/GenBank/DDBJ whole genome shotgun (WGS) entry which is preliminary data.</text>
</comment>
<dbReference type="Proteomes" id="UP000218113">
    <property type="component" value="Unassembled WGS sequence"/>
</dbReference>
<accession>A0A2A4TBQ1</accession>
<evidence type="ECO:0000313" key="2">
    <source>
        <dbReference type="Proteomes" id="UP000218113"/>
    </source>
</evidence>
<protein>
    <submittedName>
        <fullName evidence="1">Uncharacterized protein</fullName>
    </submittedName>
</protein>
<evidence type="ECO:0000313" key="1">
    <source>
        <dbReference type="EMBL" id="PCI30962.1"/>
    </source>
</evidence>
<reference evidence="2" key="1">
    <citation type="submission" date="2017-08" db="EMBL/GenBank/DDBJ databases">
        <title>A dynamic microbial community with high functional redundancy inhabits the cold, oxic subseafloor aquifer.</title>
        <authorList>
            <person name="Tully B.J."/>
            <person name="Wheat C.G."/>
            <person name="Glazer B.T."/>
            <person name="Huber J.A."/>
        </authorList>
    </citation>
    <scope>NUCLEOTIDE SEQUENCE [LARGE SCALE GENOMIC DNA]</scope>
</reference>